<evidence type="ECO:0000256" key="1">
    <source>
        <dbReference type="SAM" id="MobiDB-lite"/>
    </source>
</evidence>
<sequence length="396" mass="42832">MSGGILGGIFGDMGSGGFGILSSTPGAVTTGVPSPQYGSGILGGLNRMADQNPYAQLQMAAALLDGEGWGGGIKGFAEGAQQDNALRIQRQKQAELEQKRVGYQKFAEEIGHPELANMPDVLDSLALDKYKRREPTEWDRLTQGLSPEELQKAKRYKLGLETKPATTDDMVEFELAKRDPEFAKFLRDKKGAPNAPSGYAYGPDGKLAPIPGGPQDPDRDINDPLPAEIAGRFGLANEYFKRFGGIETDLKSQDPKITGPIDGLGFGKSGSLQRDMKIGSEALVRMLTGAGRSESEAKEEANQYLVQPSDNAATVLDKQYRLRAALRSAQREALTGRRSKRQLDKDYPEFESPTFDEVQKRVYSGARKPIGQNRASVTAQQAASGKTSSGVTWSAR</sequence>
<evidence type="ECO:0008006" key="4">
    <source>
        <dbReference type="Google" id="ProtNLM"/>
    </source>
</evidence>
<proteinExistence type="predicted"/>
<evidence type="ECO:0000313" key="3">
    <source>
        <dbReference type="Proteomes" id="UP001017257"/>
    </source>
</evidence>
<name>A0ABY5S1A5_9HYPH</name>
<dbReference type="Proteomes" id="UP001017257">
    <property type="component" value="Plasmid pR24_3"/>
</dbReference>
<dbReference type="RefSeq" id="WP_259061136.1">
    <property type="nucleotide sequence ID" value="NZ_CP102848.1"/>
</dbReference>
<keyword evidence="2" id="KW-0614">Plasmid</keyword>
<dbReference type="EMBL" id="CP102848">
    <property type="protein sequence ID" value="UVF22862.1"/>
    <property type="molecule type" value="Genomic_DNA"/>
</dbReference>
<feature type="region of interest" description="Disordered" evidence="1">
    <location>
        <begin position="333"/>
        <end position="396"/>
    </location>
</feature>
<keyword evidence="3" id="KW-1185">Reference proteome</keyword>
<feature type="region of interest" description="Disordered" evidence="1">
    <location>
        <begin position="188"/>
        <end position="217"/>
    </location>
</feature>
<protein>
    <recommendedName>
        <fullName evidence="4">Tail fiber domain-containing protein</fullName>
    </recommendedName>
</protein>
<feature type="compositionally biased region" description="Polar residues" evidence="1">
    <location>
        <begin position="373"/>
        <end position="396"/>
    </location>
</feature>
<gene>
    <name evidence="2" type="ORF">HPT29_028335</name>
</gene>
<geneLocation type="plasmid" evidence="2 3">
    <name>pR24_3</name>
</geneLocation>
<organism evidence="2 3">
    <name type="scientific">Microvirga terrae</name>
    <dbReference type="NCBI Taxonomy" id="2740529"/>
    <lineage>
        <taxon>Bacteria</taxon>
        <taxon>Pseudomonadati</taxon>
        <taxon>Pseudomonadota</taxon>
        <taxon>Alphaproteobacteria</taxon>
        <taxon>Hyphomicrobiales</taxon>
        <taxon>Methylobacteriaceae</taxon>
        <taxon>Microvirga</taxon>
    </lineage>
</organism>
<accession>A0ABY5S1A5</accession>
<reference evidence="2" key="1">
    <citation type="submission" date="2022-08" db="EMBL/GenBank/DDBJ databases">
        <title>Microvirga terrae sp. nov., isolated from soil.</title>
        <authorList>
            <person name="Kim K.H."/>
            <person name="Seo Y.L."/>
            <person name="Kim J.M."/>
            <person name="Lee J.K."/>
            <person name="Han D.M."/>
            <person name="Jeon C.O."/>
        </authorList>
    </citation>
    <scope>NUCLEOTIDE SEQUENCE</scope>
    <source>
        <strain evidence="2">R24</strain>
        <plasmid evidence="2">pR24_3</plasmid>
    </source>
</reference>
<evidence type="ECO:0000313" key="2">
    <source>
        <dbReference type="EMBL" id="UVF22862.1"/>
    </source>
</evidence>